<dbReference type="RefSeq" id="XP_040627911.1">
    <property type="nucleotide sequence ID" value="XM_040768635.1"/>
</dbReference>
<evidence type="ECO:0000313" key="2">
    <source>
        <dbReference type="EMBL" id="EJU01014.1"/>
    </source>
</evidence>
<feature type="region of interest" description="Disordered" evidence="1">
    <location>
        <begin position="29"/>
        <end position="71"/>
    </location>
</feature>
<dbReference type="EMBL" id="JH795865">
    <property type="protein sequence ID" value="EJU01014.1"/>
    <property type="molecule type" value="Genomic_DNA"/>
</dbReference>
<accession>M5FX57</accession>
<dbReference type="OrthoDB" id="2590620at2759"/>
<dbReference type="Proteomes" id="UP000030653">
    <property type="component" value="Unassembled WGS sequence"/>
</dbReference>
<feature type="region of interest" description="Disordered" evidence="1">
    <location>
        <begin position="240"/>
        <end position="265"/>
    </location>
</feature>
<dbReference type="AlphaFoldDB" id="M5FX57"/>
<dbReference type="OMA" id="HGMHADP"/>
<proteinExistence type="predicted"/>
<keyword evidence="3" id="KW-1185">Reference proteome</keyword>
<evidence type="ECO:0008006" key="4">
    <source>
        <dbReference type="Google" id="ProtNLM"/>
    </source>
</evidence>
<gene>
    <name evidence="2" type="ORF">DACRYDRAFT_108347</name>
</gene>
<reference evidence="2 3" key="1">
    <citation type="journal article" date="2012" name="Science">
        <title>The Paleozoic origin of enzymatic lignin decomposition reconstructed from 31 fungal genomes.</title>
        <authorList>
            <person name="Floudas D."/>
            <person name="Binder M."/>
            <person name="Riley R."/>
            <person name="Barry K."/>
            <person name="Blanchette R.A."/>
            <person name="Henrissat B."/>
            <person name="Martinez A.T."/>
            <person name="Otillar R."/>
            <person name="Spatafora J.W."/>
            <person name="Yadav J.S."/>
            <person name="Aerts A."/>
            <person name="Benoit I."/>
            <person name="Boyd A."/>
            <person name="Carlson A."/>
            <person name="Copeland A."/>
            <person name="Coutinho P.M."/>
            <person name="de Vries R.P."/>
            <person name="Ferreira P."/>
            <person name="Findley K."/>
            <person name="Foster B."/>
            <person name="Gaskell J."/>
            <person name="Glotzer D."/>
            <person name="Gorecki P."/>
            <person name="Heitman J."/>
            <person name="Hesse C."/>
            <person name="Hori C."/>
            <person name="Igarashi K."/>
            <person name="Jurgens J.A."/>
            <person name="Kallen N."/>
            <person name="Kersten P."/>
            <person name="Kohler A."/>
            <person name="Kuees U."/>
            <person name="Kumar T.K.A."/>
            <person name="Kuo A."/>
            <person name="LaButti K."/>
            <person name="Larrondo L.F."/>
            <person name="Lindquist E."/>
            <person name="Ling A."/>
            <person name="Lombard V."/>
            <person name="Lucas S."/>
            <person name="Lundell T."/>
            <person name="Martin R."/>
            <person name="McLaughlin D.J."/>
            <person name="Morgenstern I."/>
            <person name="Morin E."/>
            <person name="Murat C."/>
            <person name="Nagy L.G."/>
            <person name="Nolan M."/>
            <person name="Ohm R.A."/>
            <person name="Patyshakuliyeva A."/>
            <person name="Rokas A."/>
            <person name="Ruiz-Duenas F.J."/>
            <person name="Sabat G."/>
            <person name="Salamov A."/>
            <person name="Samejima M."/>
            <person name="Schmutz J."/>
            <person name="Slot J.C."/>
            <person name="St John F."/>
            <person name="Stenlid J."/>
            <person name="Sun H."/>
            <person name="Sun S."/>
            <person name="Syed K."/>
            <person name="Tsang A."/>
            <person name="Wiebenga A."/>
            <person name="Young D."/>
            <person name="Pisabarro A."/>
            <person name="Eastwood D.C."/>
            <person name="Martin F."/>
            <person name="Cullen D."/>
            <person name="Grigoriev I.V."/>
            <person name="Hibbett D.S."/>
        </authorList>
    </citation>
    <scope>NUCLEOTIDE SEQUENCE [LARGE SCALE GENOMIC DNA]</scope>
    <source>
        <strain evidence="2 3">DJM-731 SS1</strain>
    </source>
</reference>
<dbReference type="GeneID" id="63683697"/>
<sequence length="265" mass="25667">MNTTGTAPHHHVGRDAALAGGTVGAIQHERNVHPGPMTTGGEQRAENTAAGTGHGTGLGGKIKNALDPNVDSNGNPKTGYAATGVTGAGAGAGAGTGYPNGTTGASGTHHHAGRDAMLAGGAVGVGEHIHNKHHSANAADAANASTGAGYNDGYGNTAGAGVGAGTGTGTGAGTTTGTANIAPSTRHAGLTHAKGKLQEGLGNLTGDRTLQAKGLANQEQANAERFQTGQIGEAQHLERAAAARRGDAVMSGAHPAHGTLGGTNY</sequence>
<evidence type="ECO:0000256" key="1">
    <source>
        <dbReference type="SAM" id="MobiDB-lite"/>
    </source>
</evidence>
<dbReference type="HOGENOM" id="CLU_1049819_0_0_1"/>
<organism evidence="2 3">
    <name type="scientific">Dacryopinax primogenitus (strain DJM 731)</name>
    <name type="common">Brown rot fungus</name>
    <dbReference type="NCBI Taxonomy" id="1858805"/>
    <lineage>
        <taxon>Eukaryota</taxon>
        <taxon>Fungi</taxon>
        <taxon>Dikarya</taxon>
        <taxon>Basidiomycota</taxon>
        <taxon>Agaricomycotina</taxon>
        <taxon>Dacrymycetes</taxon>
        <taxon>Dacrymycetales</taxon>
        <taxon>Dacrymycetaceae</taxon>
        <taxon>Dacryopinax</taxon>
    </lineage>
</organism>
<evidence type="ECO:0000313" key="3">
    <source>
        <dbReference type="Proteomes" id="UP000030653"/>
    </source>
</evidence>
<name>M5FX57_DACPD</name>
<protein>
    <recommendedName>
        <fullName evidence="4">CsbD-like domain-containing protein</fullName>
    </recommendedName>
</protein>